<dbReference type="Proteomes" id="UP001165089">
    <property type="component" value="Unassembled WGS sequence"/>
</dbReference>
<evidence type="ECO:0000313" key="2">
    <source>
        <dbReference type="Proteomes" id="UP001165089"/>
    </source>
</evidence>
<evidence type="ECO:0000313" key="1">
    <source>
        <dbReference type="EMBL" id="GLH70899.1"/>
    </source>
</evidence>
<protein>
    <submittedName>
        <fullName evidence="1">Uncharacterized protein</fullName>
    </submittedName>
</protein>
<gene>
    <name evidence="1" type="ORF">GETHPA_24320</name>
</gene>
<sequence length="276" mass="31185">MPIHDLFSPNTVLPEARVETTDYFTITPILYPSSPIDSYISQSNDIIKLATPAQLKTHPNLGGLVILGIVSFVEKYVRTILSSLVAINQNCRNRCYDMQIRFGSIDWYKHEQMGLALIDRDPLSGSKEIKAKILNIIGLDINKNESVKASLQDYENLCEIRHCIVHAAGHIGANNAQKLNLPEPYNSSVVSVNFGTIQTSIASMENLIRSLNLLICDHVITTNFIHETNPIFSKDWSIINEEFSRTARLFWCESDFGPLDDIKIKTTFDNLQLRFL</sequence>
<dbReference type="RefSeq" id="WP_285726605.1">
    <property type="nucleotide sequence ID" value="NZ_BSDD01000005.1"/>
</dbReference>
<comment type="caution">
    <text evidence="1">The sequence shown here is derived from an EMBL/GenBank/DDBJ whole genome shotgun (WGS) entry which is preliminary data.</text>
</comment>
<keyword evidence="2" id="KW-1185">Reference proteome</keyword>
<organism evidence="1 2">
    <name type="scientific">Geothrix rubra</name>
    <dbReference type="NCBI Taxonomy" id="2927977"/>
    <lineage>
        <taxon>Bacteria</taxon>
        <taxon>Pseudomonadati</taxon>
        <taxon>Acidobacteriota</taxon>
        <taxon>Holophagae</taxon>
        <taxon>Holophagales</taxon>
        <taxon>Holophagaceae</taxon>
        <taxon>Geothrix</taxon>
    </lineage>
</organism>
<dbReference type="EMBL" id="BSDD01000005">
    <property type="protein sequence ID" value="GLH70899.1"/>
    <property type="molecule type" value="Genomic_DNA"/>
</dbReference>
<reference evidence="1 2" key="1">
    <citation type="journal article" date="2023" name="Antonie Van Leeuwenhoek">
        <title>Mesoterricola silvestris gen. nov., sp. nov., Mesoterricola sediminis sp. nov., Geothrix oryzae sp. nov., Geothrix edaphica sp. nov., Geothrix rubra sp. nov., and Geothrix limicola sp. nov., six novel members of Acidobacteriota isolated from soils.</title>
        <authorList>
            <person name="Itoh H."/>
            <person name="Sugisawa Y."/>
            <person name="Mise K."/>
            <person name="Xu Z."/>
            <person name="Kuniyasu M."/>
            <person name="Ushijima N."/>
            <person name="Kawano K."/>
            <person name="Kobayashi E."/>
            <person name="Shiratori Y."/>
            <person name="Masuda Y."/>
            <person name="Senoo K."/>
        </authorList>
    </citation>
    <scope>NUCLEOTIDE SEQUENCE [LARGE SCALE GENOMIC DNA]</scope>
    <source>
        <strain evidence="1 2">Red803</strain>
    </source>
</reference>
<accession>A0ABQ5Q7X2</accession>
<proteinExistence type="predicted"/>
<name>A0ABQ5Q7X2_9BACT</name>